<dbReference type="OrthoDB" id="7869851at2"/>
<evidence type="ECO:0000313" key="1">
    <source>
        <dbReference type="EMBL" id="SDE97240.1"/>
    </source>
</evidence>
<keyword evidence="2" id="KW-1185">Reference proteome</keyword>
<accession>A0A1G7H9X4</accession>
<name>A0A1G7H9X4_9RHOB</name>
<evidence type="ECO:0008006" key="3">
    <source>
        <dbReference type="Google" id="ProtNLM"/>
    </source>
</evidence>
<protein>
    <recommendedName>
        <fullName evidence="3">MHC class I heavy chain</fullName>
    </recommendedName>
</protein>
<gene>
    <name evidence="1" type="ORF">SAMN04488105_110166</name>
</gene>
<dbReference type="AlphaFoldDB" id="A0A1G7H9X4"/>
<dbReference type="RefSeq" id="WP_008886147.1">
    <property type="nucleotide sequence ID" value="NZ_FNAV01000010.1"/>
</dbReference>
<evidence type="ECO:0000313" key="2">
    <source>
        <dbReference type="Proteomes" id="UP000198994"/>
    </source>
</evidence>
<sequence>MSDEWTNTQILECSSDNGEMLTVFRQTNGTNQRYVLGNGQAVEYNTDGTFTVPGSETNLSILNF</sequence>
<organism evidence="1 2">
    <name type="scientific">Salipiger thiooxidans</name>
    <dbReference type="NCBI Taxonomy" id="282683"/>
    <lineage>
        <taxon>Bacteria</taxon>
        <taxon>Pseudomonadati</taxon>
        <taxon>Pseudomonadota</taxon>
        <taxon>Alphaproteobacteria</taxon>
        <taxon>Rhodobacterales</taxon>
        <taxon>Roseobacteraceae</taxon>
        <taxon>Salipiger</taxon>
    </lineage>
</organism>
<dbReference type="EMBL" id="FNAV01000010">
    <property type="protein sequence ID" value="SDE97240.1"/>
    <property type="molecule type" value="Genomic_DNA"/>
</dbReference>
<proteinExistence type="predicted"/>
<dbReference type="Proteomes" id="UP000198994">
    <property type="component" value="Unassembled WGS sequence"/>
</dbReference>
<reference evidence="2" key="1">
    <citation type="submission" date="2016-10" db="EMBL/GenBank/DDBJ databases">
        <authorList>
            <person name="Varghese N."/>
            <person name="Submissions S."/>
        </authorList>
    </citation>
    <scope>NUCLEOTIDE SEQUENCE [LARGE SCALE GENOMIC DNA]</scope>
    <source>
        <strain evidence="2">DSM 10146</strain>
    </source>
</reference>